<protein>
    <recommendedName>
        <fullName evidence="2">CxC2-like cysteine cluster KDZ transposase-associated domain-containing protein</fullName>
    </recommendedName>
</protein>
<keyword evidence="4" id="KW-1185">Reference proteome</keyword>
<dbReference type="Proteomes" id="UP000054007">
    <property type="component" value="Unassembled WGS sequence"/>
</dbReference>
<dbReference type="InterPro" id="IPR040521">
    <property type="entry name" value="KDZ"/>
</dbReference>
<organism evidence="3 4">
    <name type="scientific">Cylindrobasidium torrendii FP15055 ss-10</name>
    <dbReference type="NCBI Taxonomy" id="1314674"/>
    <lineage>
        <taxon>Eukaryota</taxon>
        <taxon>Fungi</taxon>
        <taxon>Dikarya</taxon>
        <taxon>Basidiomycota</taxon>
        <taxon>Agaricomycotina</taxon>
        <taxon>Agaricomycetes</taxon>
        <taxon>Agaricomycetidae</taxon>
        <taxon>Agaricales</taxon>
        <taxon>Marasmiineae</taxon>
        <taxon>Physalacriaceae</taxon>
        <taxon>Cylindrobasidium</taxon>
    </lineage>
</organism>
<dbReference type="AlphaFoldDB" id="A0A0D7AUB3"/>
<dbReference type="PANTHER" id="PTHR33096">
    <property type="entry name" value="CXC2 DOMAIN-CONTAINING PROTEIN"/>
    <property type="match status" value="1"/>
</dbReference>
<dbReference type="Pfam" id="PF18758">
    <property type="entry name" value="KDZ"/>
    <property type="match status" value="1"/>
</dbReference>
<proteinExistence type="predicted"/>
<evidence type="ECO:0000256" key="1">
    <source>
        <dbReference type="SAM" id="MobiDB-lite"/>
    </source>
</evidence>
<dbReference type="EMBL" id="KN880844">
    <property type="protein sequence ID" value="KIY61963.1"/>
    <property type="molecule type" value="Genomic_DNA"/>
</dbReference>
<evidence type="ECO:0000259" key="2">
    <source>
        <dbReference type="Pfam" id="PF18803"/>
    </source>
</evidence>
<name>A0A0D7AUB3_9AGAR</name>
<feature type="compositionally biased region" description="Basic residues" evidence="1">
    <location>
        <begin position="939"/>
        <end position="952"/>
    </location>
</feature>
<feature type="compositionally biased region" description="Basic and acidic residues" evidence="1">
    <location>
        <begin position="686"/>
        <end position="712"/>
    </location>
</feature>
<dbReference type="InterPro" id="IPR041457">
    <property type="entry name" value="CxC2_KDZ-assoc"/>
</dbReference>
<sequence length="1183" mass="134871">MPSVVEDFRAPLTNKRTHINSAFRGPLDSLPTDAVSAHHLEIDEEDCVYSQPIAPKRLRLDNGDFNDEFNSWVYNRPETLGDVNGEISDLPAPSNADEATTYVGHGAYENSIDPMKTWRTHQATFLQERMRFHGLGNAIHNPRCSVPKCNTRYVSNAEHPLPDGTTDTLFRCRTCGNFLVCGSCCLERHRHNPTHIIEEWTGRSFRRTSLIHIGLVYQVGHGGYPCVKPRSPQQRRTMTVIDTSGIHHVAVDFCACEDGQTISDWQQLFRDGLYPATTQAPQTCATFAVLDMYRMLLVSSALSVHKFIQALSGITDPWGVDNVVDREKELARTTRQWAFLSRVLRAGSIFDANGWEPGLVVQQCWACPYPSVNIPDDWRERNNQWLYRPIMSIDANFKMKLRDRIHKNHIDPPLYNGLGIQPPIDMFEHWISTNVPELSKSDCAVFAALLQKETRSEVGLKWTGLVGTFCARHELVHATTNLEKGEKYRNVDFCLAWAMSRMKPQTLAITYDIACQYKKNFHKRFEALPSVIKDLDLPPADMLMFALPYWHGNVHDVLCEMRNSVKTKRGIGRTDGETPEREWSDINHFAGITREQSEGARYDLLEDVYDHINHRKLVGIGNTLFRRIKIAACELAVQEDSFAHINASISPALARTWEQHILDFEANPDTAMNPYVVAGEETLTEQEVRRDLKREEDRERASDLGEDSDGHDSGTVTHTQFVIMGIELEEAQRRLRNDKVRIGADPTAAEEGRILDRRLALRARLKSFMKYQRQYLENFDQLLSADEDERRALGSGPPDPEDTIIYMPWNSPGHASETLCSIERPLRAAQCTDVLKLLRNRLLAHRSFLNVRNKFISGQVARTRAQTLIDSLQTKIVELSLKYRECFESYVSLVGSEEECLPLRRLEKEDVSVFHVDESDSEAIKNLNRLDGRDPRATSSRRKANARRPGHAPRRDEPGLSTSTMKWIWVGGGVPEVGDDGLMHRSILCEWSKAKARRDRWWEEMELLKEEMRRVVESLKHEEHVWQQRAIGAGREDETADVASGRVSFCLAQAEGRRRVRESFLSLWLRTEPPRGKVWDKWDTKRLEAINEALSTNVTATNIGAVAKHDFDASGTFPEKLPHQVFLLDLMILPYHRRHFLLVLVLIAPRRDGVVSFLGGPFGDAEDPSMARTSSLQAVRFVF</sequence>
<gene>
    <name evidence="3" type="ORF">CYLTODRAFT_494956</name>
</gene>
<evidence type="ECO:0000313" key="3">
    <source>
        <dbReference type="EMBL" id="KIY61963.1"/>
    </source>
</evidence>
<feature type="region of interest" description="Disordered" evidence="1">
    <location>
        <begin position="925"/>
        <end position="960"/>
    </location>
</feature>
<accession>A0A0D7AUB3</accession>
<reference evidence="3 4" key="1">
    <citation type="journal article" date="2015" name="Fungal Genet. Biol.">
        <title>Evolution of novel wood decay mechanisms in Agaricales revealed by the genome sequences of Fistulina hepatica and Cylindrobasidium torrendii.</title>
        <authorList>
            <person name="Floudas D."/>
            <person name="Held B.W."/>
            <person name="Riley R."/>
            <person name="Nagy L.G."/>
            <person name="Koehler G."/>
            <person name="Ransdell A.S."/>
            <person name="Younus H."/>
            <person name="Chow J."/>
            <person name="Chiniquy J."/>
            <person name="Lipzen A."/>
            <person name="Tritt A."/>
            <person name="Sun H."/>
            <person name="Haridas S."/>
            <person name="LaButti K."/>
            <person name="Ohm R.A."/>
            <person name="Kues U."/>
            <person name="Blanchette R.A."/>
            <person name="Grigoriev I.V."/>
            <person name="Minto R.E."/>
            <person name="Hibbett D.S."/>
        </authorList>
    </citation>
    <scope>NUCLEOTIDE SEQUENCE [LARGE SCALE GENOMIC DNA]</scope>
    <source>
        <strain evidence="3 4">FP15055 ss-10</strain>
    </source>
</reference>
<dbReference type="OrthoDB" id="2804062at2759"/>
<dbReference type="PANTHER" id="PTHR33096:SF1">
    <property type="entry name" value="CXC1-LIKE CYSTEINE CLUSTER ASSOCIATED WITH KDZ TRANSPOSASES DOMAIN-CONTAINING PROTEIN"/>
    <property type="match status" value="1"/>
</dbReference>
<evidence type="ECO:0000313" key="4">
    <source>
        <dbReference type="Proteomes" id="UP000054007"/>
    </source>
</evidence>
<feature type="region of interest" description="Disordered" evidence="1">
    <location>
        <begin position="684"/>
        <end position="716"/>
    </location>
</feature>
<dbReference type="Pfam" id="PF18803">
    <property type="entry name" value="CxC2"/>
    <property type="match status" value="1"/>
</dbReference>
<feature type="domain" description="CxC2-like cysteine cluster KDZ transposase-associated" evidence="2">
    <location>
        <begin position="211"/>
        <end position="317"/>
    </location>
</feature>